<evidence type="ECO:0000256" key="1">
    <source>
        <dbReference type="SAM" id="MobiDB-lite"/>
    </source>
</evidence>
<name>A0ABQ0LG97_MYCCL</name>
<accession>A0ABQ0LG97</accession>
<organism evidence="2 3">
    <name type="scientific">Mycena chlorophos</name>
    <name type="common">Agaric fungus</name>
    <name type="synonym">Agaricus chlorophos</name>
    <dbReference type="NCBI Taxonomy" id="658473"/>
    <lineage>
        <taxon>Eukaryota</taxon>
        <taxon>Fungi</taxon>
        <taxon>Dikarya</taxon>
        <taxon>Basidiomycota</taxon>
        <taxon>Agaricomycotina</taxon>
        <taxon>Agaricomycetes</taxon>
        <taxon>Agaricomycetidae</taxon>
        <taxon>Agaricales</taxon>
        <taxon>Marasmiineae</taxon>
        <taxon>Mycenaceae</taxon>
        <taxon>Mycena</taxon>
    </lineage>
</organism>
<gene>
    <name evidence="2" type="ORF">MCHLO_07392</name>
</gene>
<keyword evidence="3" id="KW-1185">Reference proteome</keyword>
<feature type="compositionally biased region" description="Low complexity" evidence="1">
    <location>
        <begin position="81"/>
        <end position="103"/>
    </location>
</feature>
<sequence>MRFNPLSSLPSATPAVARRSVMFDIPLPSPRLLAPNVPPSQQRNASAYLVKQIAKLGRNQAPRKGNDAEADVESITFSPLSRVPSLSSSFAPPSRRAATPTPLSSVPRRVSIGLLSPPLRTPPAPRTPPPQPPTAIGVSAGGWR</sequence>
<feature type="compositionally biased region" description="Pro residues" evidence="1">
    <location>
        <begin position="119"/>
        <end position="133"/>
    </location>
</feature>
<protein>
    <submittedName>
        <fullName evidence="2">Uncharacterized protein</fullName>
    </submittedName>
</protein>
<evidence type="ECO:0000313" key="2">
    <source>
        <dbReference type="EMBL" id="GAT50117.1"/>
    </source>
</evidence>
<reference evidence="2" key="1">
    <citation type="submission" date="2014-09" db="EMBL/GenBank/DDBJ databases">
        <title>Genome sequence of the luminous mushroom Mycena chlorophos for searching fungal bioluminescence genes.</title>
        <authorList>
            <person name="Tanaka Y."/>
            <person name="Kasuga D."/>
            <person name="Oba Y."/>
            <person name="Hase S."/>
            <person name="Sato K."/>
            <person name="Oba Y."/>
            <person name="Sakakibara Y."/>
        </authorList>
    </citation>
    <scope>NUCLEOTIDE SEQUENCE</scope>
</reference>
<dbReference type="Proteomes" id="UP000815677">
    <property type="component" value="Unassembled WGS sequence"/>
</dbReference>
<evidence type="ECO:0000313" key="3">
    <source>
        <dbReference type="Proteomes" id="UP000815677"/>
    </source>
</evidence>
<proteinExistence type="predicted"/>
<dbReference type="EMBL" id="DF846267">
    <property type="protein sequence ID" value="GAT50117.1"/>
    <property type="molecule type" value="Genomic_DNA"/>
</dbReference>
<feature type="region of interest" description="Disordered" evidence="1">
    <location>
        <begin position="81"/>
        <end position="144"/>
    </location>
</feature>